<dbReference type="InterPro" id="IPR001471">
    <property type="entry name" value="AP2/ERF_dom"/>
</dbReference>
<keyword evidence="6" id="KW-0539">Nucleus</keyword>
<comment type="subcellular location">
    <subcellularLocation>
        <location evidence="1">Nucleus</location>
    </subcellularLocation>
</comment>
<dbReference type="InterPro" id="IPR036955">
    <property type="entry name" value="AP2/ERF_dom_sf"/>
</dbReference>
<dbReference type="PANTHER" id="PTHR31985:SF45">
    <property type="entry name" value="ETHYLENE-RESPONSIVE TRANSCRIPTION FACTOR ERF020"/>
    <property type="match status" value="1"/>
</dbReference>
<evidence type="ECO:0000256" key="8">
    <source>
        <dbReference type="SAM" id="MobiDB-lite"/>
    </source>
</evidence>
<evidence type="ECO:0000256" key="1">
    <source>
        <dbReference type="ARBA" id="ARBA00004123"/>
    </source>
</evidence>
<feature type="region of interest" description="Disordered" evidence="8">
    <location>
        <begin position="1"/>
        <end position="42"/>
    </location>
</feature>
<evidence type="ECO:0000259" key="9">
    <source>
        <dbReference type="PROSITE" id="PS51032"/>
    </source>
</evidence>
<dbReference type="PANTHER" id="PTHR31985">
    <property type="entry name" value="ETHYLENE-RESPONSIVE TRANSCRIPTION FACTOR ERF042-RELATED"/>
    <property type="match status" value="1"/>
</dbReference>
<dbReference type="GO" id="GO:0003677">
    <property type="term" value="F:DNA binding"/>
    <property type="evidence" value="ECO:0007669"/>
    <property type="project" value="UniProtKB-KW"/>
</dbReference>
<keyword evidence="2" id="KW-0805">Transcription regulation</keyword>
<dbReference type="Gene3D" id="3.30.730.10">
    <property type="entry name" value="AP2/ERF domain"/>
    <property type="match status" value="1"/>
</dbReference>
<dbReference type="EMBL" id="CP136893">
    <property type="protein sequence ID" value="WOL04472.1"/>
    <property type="molecule type" value="Genomic_DNA"/>
</dbReference>
<evidence type="ECO:0000256" key="4">
    <source>
        <dbReference type="ARBA" id="ARBA00023159"/>
    </source>
</evidence>
<sequence length="185" mass="20424">MHTPNSNLPPSVVHPQSQAPSLARRPEMNPGEPSTERKYKGVRRRRWGKWVSEIRVPGTRERLWLGSYSTPEAAAIAHDTAVFFLRGADAASRGGGGLNFPDRVTAFAWVRLSPTSVQRVASESGMDADAQLAVRAPPEARLAPEVARHVAGEHGLYRGNELIGDIPFDAVEMRMLDSWQDYGRK</sequence>
<feature type="compositionally biased region" description="Polar residues" evidence="8">
    <location>
        <begin position="1"/>
        <end position="20"/>
    </location>
</feature>
<dbReference type="Pfam" id="PF00847">
    <property type="entry name" value="AP2"/>
    <property type="match status" value="1"/>
</dbReference>
<evidence type="ECO:0000313" key="10">
    <source>
        <dbReference type="EMBL" id="WOL04472.1"/>
    </source>
</evidence>
<dbReference type="SUPFAM" id="SSF54171">
    <property type="entry name" value="DNA-binding domain"/>
    <property type="match status" value="1"/>
</dbReference>
<evidence type="ECO:0000256" key="5">
    <source>
        <dbReference type="ARBA" id="ARBA00023163"/>
    </source>
</evidence>
<proteinExistence type="inferred from homology"/>
<dbReference type="InterPro" id="IPR051032">
    <property type="entry name" value="AP2/ERF_TF_ERF_subfamily"/>
</dbReference>
<evidence type="ECO:0000256" key="7">
    <source>
        <dbReference type="ARBA" id="ARBA00024343"/>
    </source>
</evidence>
<keyword evidence="4" id="KW-0010">Activator</keyword>
<organism evidence="10 11">
    <name type="scientific">Canna indica</name>
    <name type="common">Indian-shot</name>
    <dbReference type="NCBI Taxonomy" id="4628"/>
    <lineage>
        <taxon>Eukaryota</taxon>
        <taxon>Viridiplantae</taxon>
        <taxon>Streptophyta</taxon>
        <taxon>Embryophyta</taxon>
        <taxon>Tracheophyta</taxon>
        <taxon>Spermatophyta</taxon>
        <taxon>Magnoliopsida</taxon>
        <taxon>Liliopsida</taxon>
        <taxon>Zingiberales</taxon>
        <taxon>Cannaceae</taxon>
        <taxon>Canna</taxon>
    </lineage>
</organism>
<dbReference type="CDD" id="cd00018">
    <property type="entry name" value="AP2"/>
    <property type="match status" value="1"/>
</dbReference>
<keyword evidence="5" id="KW-0804">Transcription</keyword>
<evidence type="ECO:0000256" key="6">
    <source>
        <dbReference type="ARBA" id="ARBA00023242"/>
    </source>
</evidence>
<dbReference type="GO" id="GO:0003700">
    <property type="term" value="F:DNA-binding transcription factor activity"/>
    <property type="evidence" value="ECO:0007669"/>
    <property type="project" value="InterPro"/>
</dbReference>
<evidence type="ECO:0000256" key="3">
    <source>
        <dbReference type="ARBA" id="ARBA00023125"/>
    </source>
</evidence>
<feature type="domain" description="AP2/ERF" evidence="9">
    <location>
        <begin position="38"/>
        <end position="101"/>
    </location>
</feature>
<dbReference type="SMART" id="SM00380">
    <property type="entry name" value="AP2"/>
    <property type="match status" value="1"/>
</dbReference>
<accession>A0AAQ3KDI3</accession>
<protein>
    <recommendedName>
        <fullName evidence="9">AP2/ERF domain-containing protein</fullName>
    </recommendedName>
</protein>
<dbReference type="GO" id="GO:0005634">
    <property type="term" value="C:nucleus"/>
    <property type="evidence" value="ECO:0007669"/>
    <property type="project" value="UniProtKB-SubCell"/>
</dbReference>
<dbReference type="AlphaFoldDB" id="A0AAQ3KDI3"/>
<evidence type="ECO:0000313" key="11">
    <source>
        <dbReference type="Proteomes" id="UP001327560"/>
    </source>
</evidence>
<evidence type="ECO:0000256" key="2">
    <source>
        <dbReference type="ARBA" id="ARBA00023015"/>
    </source>
</evidence>
<dbReference type="PROSITE" id="PS51032">
    <property type="entry name" value="AP2_ERF"/>
    <property type="match status" value="1"/>
</dbReference>
<comment type="similarity">
    <text evidence="7">Belongs to the AP2/ERF transcription factor family. ERF subfamily.</text>
</comment>
<keyword evidence="3" id="KW-0238">DNA-binding</keyword>
<dbReference type="InterPro" id="IPR016177">
    <property type="entry name" value="DNA-bd_dom_sf"/>
</dbReference>
<keyword evidence="11" id="KW-1185">Reference proteome</keyword>
<name>A0AAQ3KDI3_9LILI</name>
<dbReference type="Proteomes" id="UP001327560">
    <property type="component" value="Chromosome 4"/>
</dbReference>
<dbReference type="PRINTS" id="PR00367">
    <property type="entry name" value="ETHRSPELEMNT"/>
</dbReference>
<reference evidence="10 11" key="1">
    <citation type="submission" date="2023-10" db="EMBL/GenBank/DDBJ databases">
        <title>Chromosome-scale genome assembly provides insights into flower coloration mechanisms of Canna indica.</title>
        <authorList>
            <person name="Li C."/>
        </authorList>
    </citation>
    <scope>NUCLEOTIDE SEQUENCE [LARGE SCALE GENOMIC DNA]</scope>
    <source>
        <tissue evidence="10">Flower</tissue>
    </source>
</reference>
<gene>
    <name evidence="10" type="ORF">Cni_G13193</name>
</gene>